<organism evidence="3 4">
    <name type="scientific">Halohasta litchfieldiae</name>
    <dbReference type="NCBI Taxonomy" id="1073996"/>
    <lineage>
        <taxon>Archaea</taxon>
        <taxon>Methanobacteriati</taxon>
        <taxon>Methanobacteriota</taxon>
        <taxon>Stenosarchaea group</taxon>
        <taxon>Halobacteria</taxon>
        <taxon>Halobacteriales</taxon>
        <taxon>Haloferacaceae</taxon>
        <taxon>Halohasta</taxon>
    </lineage>
</organism>
<dbReference type="OrthoDB" id="42605at2157"/>
<dbReference type="InterPro" id="IPR018110">
    <property type="entry name" value="Mandel_Rmase/mucon_lact_enz_CS"/>
</dbReference>
<dbReference type="InterPro" id="IPR036849">
    <property type="entry name" value="Enolase-like_C_sf"/>
</dbReference>
<gene>
    <name evidence="3" type="ORF">SAMN05444271_11838</name>
</gene>
<dbReference type="GO" id="GO:0009063">
    <property type="term" value="P:amino acid catabolic process"/>
    <property type="evidence" value="ECO:0007669"/>
    <property type="project" value="InterPro"/>
</dbReference>
<dbReference type="NCBIfam" id="NF010624">
    <property type="entry name" value="PRK14017.1"/>
    <property type="match status" value="1"/>
</dbReference>
<dbReference type="SUPFAM" id="SSF51604">
    <property type="entry name" value="Enolase C-terminal domain-like"/>
    <property type="match status" value="1"/>
</dbReference>
<reference evidence="3 4" key="1">
    <citation type="submission" date="2016-10" db="EMBL/GenBank/DDBJ databases">
        <authorList>
            <person name="de Groot N.N."/>
        </authorList>
    </citation>
    <scope>NUCLEOTIDE SEQUENCE [LARGE SCALE GENOMIC DNA]</scope>
    <source>
        <strain evidence="3 4">DSM 22187</strain>
    </source>
</reference>
<dbReference type="InterPro" id="IPR013342">
    <property type="entry name" value="Mandelate_racemase_C"/>
</dbReference>
<dbReference type="Proteomes" id="UP000198888">
    <property type="component" value="Unassembled WGS sequence"/>
</dbReference>
<name>A0A1H6VLJ9_9EURY</name>
<dbReference type="InterPro" id="IPR034593">
    <property type="entry name" value="DgoD-like"/>
</dbReference>
<dbReference type="Pfam" id="PF13378">
    <property type="entry name" value="MR_MLE_C"/>
    <property type="match status" value="1"/>
</dbReference>
<dbReference type="SUPFAM" id="SSF54826">
    <property type="entry name" value="Enolase N-terminal domain-like"/>
    <property type="match status" value="1"/>
</dbReference>
<evidence type="ECO:0000259" key="2">
    <source>
        <dbReference type="SMART" id="SM00922"/>
    </source>
</evidence>
<proteinExistence type="predicted"/>
<sequence>MEITDYELYLVPPRWVFLKLVTEDGTEGWGEPIIENHAQTTMSAVREILDNYLVGQDATEIERHWQAMYRARHVRGGPILMSAIAGIDQALWDIKGKQYDAPVYELLGGRARDRIPVYQWVGGDTPEEVAAAAQIAVDHGYRALKMAAVSSLRRLDSPSTIMEAKRRVGAVRDVIGEDIDLGVDFRGRVSKAMVRWLAAELDEYGAMFYEEPVLPDNIELLSEVRPHTRTPLASGERLYSRWDFEEILSEGLVDVIQPNPSHAGGISEVRKIAAHAETQDVALVPHCPVGPIALAACVQLDTVIPNAILQAQYHEIHAPENNEHLAYLKDQDVFQYSDGFIRPPDAPGLGIEIDEEYVTNRQEPTLDWENPVWYHNDGSVAEW</sequence>
<dbReference type="InterPro" id="IPR029017">
    <property type="entry name" value="Enolase-like_N"/>
</dbReference>
<keyword evidence="4" id="KW-1185">Reference proteome</keyword>
<dbReference type="Pfam" id="PF02746">
    <property type="entry name" value="MR_MLE_N"/>
    <property type="match status" value="1"/>
</dbReference>
<dbReference type="GeneID" id="35003439"/>
<dbReference type="EMBL" id="FNYR01000018">
    <property type="protein sequence ID" value="SEJ05508.1"/>
    <property type="molecule type" value="Genomic_DNA"/>
</dbReference>
<dbReference type="Gene3D" id="3.20.20.120">
    <property type="entry name" value="Enolase-like C-terminal domain"/>
    <property type="match status" value="1"/>
</dbReference>
<dbReference type="GO" id="GO:0016829">
    <property type="term" value="F:lyase activity"/>
    <property type="evidence" value="ECO:0007669"/>
    <property type="project" value="UniProtKB-KW"/>
</dbReference>
<dbReference type="STRING" id="1073996.SAMN05444271_11838"/>
<dbReference type="InterPro" id="IPR029065">
    <property type="entry name" value="Enolase_C-like"/>
</dbReference>
<dbReference type="PANTHER" id="PTHR48080:SF2">
    <property type="entry name" value="D-GALACTONATE DEHYDRATASE"/>
    <property type="match status" value="1"/>
</dbReference>
<feature type="domain" description="Mandelate racemase/muconate lactonizing enzyme C-terminal" evidence="2">
    <location>
        <begin position="126"/>
        <end position="231"/>
    </location>
</feature>
<dbReference type="SMART" id="SM00922">
    <property type="entry name" value="MR_MLE"/>
    <property type="match status" value="1"/>
</dbReference>
<keyword evidence="1" id="KW-0456">Lyase</keyword>
<evidence type="ECO:0000256" key="1">
    <source>
        <dbReference type="ARBA" id="ARBA00023239"/>
    </source>
</evidence>
<dbReference type="InterPro" id="IPR013341">
    <property type="entry name" value="Mandelate_racemase_N_dom"/>
</dbReference>
<evidence type="ECO:0000313" key="3">
    <source>
        <dbReference type="EMBL" id="SEJ05508.1"/>
    </source>
</evidence>
<dbReference type="RefSeq" id="WP_089673019.1">
    <property type="nucleotide sequence ID" value="NZ_CP024845.1"/>
</dbReference>
<dbReference type="PANTHER" id="PTHR48080">
    <property type="entry name" value="D-GALACTONATE DEHYDRATASE-RELATED"/>
    <property type="match status" value="1"/>
</dbReference>
<dbReference type="PROSITE" id="PS00908">
    <property type="entry name" value="MR_MLE_1"/>
    <property type="match status" value="1"/>
</dbReference>
<accession>A0A1H6VLJ9</accession>
<dbReference type="SFLD" id="SFLDS00001">
    <property type="entry name" value="Enolase"/>
    <property type="match status" value="1"/>
</dbReference>
<evidence type="ECO:0000313" key="4">
    <source>
        <dbReference type="Proteomes" id="UP000198888"/>
    </source>
</evidence>
<dbReference type="Gene3D" id="3.30.390.10">
    <property type="entry name" value="Enolase-like, N-terminal domain"/>
    <property type="match status" value="1"/>
</dbReference>
<dbReference type="AlphaFoldDB" id="A0A1H6VLJ9"/>
<protein>
    <submittedName>
        <fullName evidence="3">Galactonate dehydratase</fullName>
    </submittedName>
</protein>